<dbReference type="Pfam" id="PF07883">
    <property type="entry name" value="Cupin_2"/>
    <property type="match status" value="1"/>
</dbReference>
<dbReference type="Gene3D" id="1.10.260.40">
    <property type="entry name" value="lambda repressor-like DNA-binding domains"/>
    <property type="match status" value="1"/>
</dbReference>
<dbReference type="AlphaFoldDB" id="A0A847SEV9"/>
<dbReference type="GO" id="GO:0003700">
    <property type="term" value="F:DNA-binding transcription factor activity"/>
    <property type="evidence" value="ECO:0007669"/>
    <property type="project" value="TreeGrafter"/>
</dbReference>
<dbReference type="InterPro" id="IPR011051">
    <property type="entry name" value="RmlC_Cupin_sf"/>
</dbReference>
<dbReference type="SUPFAM" id="SSF47413">
    <property type="entry name" value="lambda repressor-like DNA-binding domains"/>
    <property type="match status" value="1"/>
</dbReference>
<dbReference type="InterPro" id="IPR010982">
    <property type="entry name" value="Lambda_DNA-bd_dom_sf"/>
</dbReference>
<keyword evidence="4" id="KW-1185">Reference proteome</keyword>
<gene>
    <name evidence="3" type="ORF">HF682_12430</name>
</gene>
<dbReference type="InterPro" id="IPR050807">
    <property type="entry name" value="TransReg_Diox_bact_type"/>
</dbReference>
<comment type="caution">
    <text evidence="3">The sequence shown here is derived from an EMBL/GenBank/DDBJ whole genome shotgun (WGS) entry which is preliminary data.</text>
</comment>
<evidence type="ECO:0000256" key="1">
    <source>
        <dbReference type="ARBA" id="ARBA00023125"/>
    </source>
</evidence>
<protein>
    <submittedName>
        <fullName evidence="3">Cupin domain-containing protein</fullName>
    </submittedName>
</protein>
<evidence type="ECO:0000259" key="2">
    <source>
        <dbReference type="PROSITE" id="PS50943"/>
    </source>
</evidence>
<organism evidence="3 4">
    <name type="scientific">Leeia aquatica</name>
    <dbReference type="NCBI Taxonomy" id="2725557"/>
    <lineage>
        <taxon>Bacteria</taxon>
        <taxon>Pseudomonadati</taxon>
        <taxon>Pseudomonadota</taxon>
        <taxon>Betaproteobacteria</taxon>
        <taxon>Neisseriales</taxon>
        <taxon>Leeiaceae</taxon>
        <taxon>Leeia</taxon>
    </lineage>
</organism>
<dbReference type="GO" id="GO:0003677">
    <property type="term" value="F:DNA binding"/>
    <property type="evidence" value="ECO:0007669"/>
    <property type="project" value="UniProtKB-KW"/>
</dbReference>
<accession>A0A847SEV9</accession>
<dbReference type="InterPro" id="IPR013096">
    <property type="entry name" value="Cupin_2"/>
</dbReference>
<dbReference type="CDD" id="cd02209">
    <property type="entry name" value="cupin_XRE_C"/>
    <property type="match status" value="1"/>
</dbReference>
<dbReference type="CDD" id="cd00093">
    <property type="entry name" value="HTH_XRE"/>
    <property type="match status" value="1"/>
</dbReference>
<dbReference type="SMART" id="SM00530">
    <property type="entry name" value="HTH_XRE"/>
    <property type="match status" value="1"/>
</dbReference>
<proteinExistence type="predicted"/>
<dbReference type="PANTHER" id="PTHR46797:SF25">
    <property type="entry name" value="TRANSCRIPTIONAL REGULATOR"/>
    <property type="match status" value="1"/>
</dbReference>
<dbReference type="Gene3D" id="2.60.120.10">
    <property type="entry name" value="Jelly Rolls"/>
    <property type="match status" value="1"/>
</dbReference>
<dbReference type="PANTHER" id="PTHR46797">
    <property type="entry name" value="HTH-TYPE TRANSCRIPTIONAL REGULATOR"/>
    <property type="match status" value="1"/>
</dbReference>
<dbReference type="GO" id="GO:0005829">
    <property type="term" value="C:cytosol"/>
    <property type="evidence" value="ECO:0007669"/>
    <property type="project" value="TreeGrafter"/>
</dbReference>
<dbReference type="Proteomes" id="UP000587991">
    <property type="component" value="Unassembled WGS sequence"/>
</dbReference>
<name>A0A847SEV9_9NEIS</name>
<reference evidence="3 4" key="1">
    <citation type="submission" date="2020-04" db="EMBL/GenBank/DDBJ databases">
        <title>Draft genome of Leeia sp. IMCC25680.</title>
        <authorList>
            <person name="Song J."/>
            <person name="Cho J.-C."/>
        </authorList>
    </citation>
    <scope>NUCLEOTIDE SEQUENCE [LARGE SCALE GENOMIC DNA]</scope>
    <source>
        <strain evidence="3 4">IMCC25680</strain>
    </source>
</reference>
<dbReference type="SUPFAM" id="SSF51182">
    <property type="entry name" value="RmlC-like cupins"/>
    <property type="match status" value="1"/>
</dbReference>
<evidence type="ECO:0000313" key="4">
    <source>
        <dbReference type="Proteomes" id="UP000587991"/>
    </source>
</evidence>
<evidence type="ECO:0000313" key="3">
    <source>
        <dbReference type="EMBL" id="NLR75966.1"/>
    </source>
</evidence>
<dbReference type="InterPro" id="IPR001387">
    <property type="entry name" value="Cro/C1-type_HTH"/>
</dbReference>
<dbReference type="EMBL" id="JABAIM010000002">
    <property type="protein sequence ID" value="NLR75966.1"/>
    <property type="molecule type" value="Genomic_DNA"/>
</dbReference>
<dbReference type="RefSeq" id="WP_168877591.1">
    <property type="nucleotide sequence ID" value="NZ_JABAIM010000002.1"/>
</dbReference>
<feature type="domain" description="HTH cro/C1-type" evidence="2">
    <location>
        <begin position="10"/>
        <end position="64"/>
    </location>
</feature>
<dbReference type="InterPro" id="IPR014710">
    <property type="entry name" value="RmlC-like_jellyroll"/>
</dbReference>
<keyword evidence="1" id="KW-0238">DNA-binding</keyword>
<dbReference type="Pfam" id="PF01381">
    <property type="entry name" value="HTH_3"/>
    <property type="match status" value="1"/>
</dbReference>
<dbReference type="PROSITE" id="PS50943">
    <property type="entry name" value="HTH_CROC1"/>
    <property type="match status" value="1"/>
</dbReference>
<sequence length="187" mass="20431">MNLAQIGLRIRRRRREIKKTLQTVADESGLSVGFLSQVERNLTGISLSSLVNVAKSLGMPLRSLLDQPTQTEPDSHEGQRQVYSVGNSAQRYERLSSTFPGSALNATRLHYPAGYRSETVSHDGDEFVYVLSGSLQYSVAGQTYLLQAGDSLHFDAHKPHDIANVGSVEAEAIIIGTLALFDDVQAD</sequence>